<dbReference type="AlphaFoldDB" id="A0AAV0RM15"/>
<evidence type="ECO:0000256" key="1">
    <source>
        <dbReference type="SAM" id="MobiDB-lite"/>
    </source>
</evidence>
<proteinExistence type="predicted"/>
<reference evidence="2" key="1">
    <citation type="submission" date="2022-08" db="EMBL/GenBank/DDBJ databases">
        <authorList>
            <person name="Gutierrez-Valencia J."/>
        </authorList>
    </citation>
    <scope>NUCLEOTIDE SEQUENCE</scope>
</reference>
<evidence type="ECO:0000313" key="2">
    <source>
        <dbReference type="EMBL" id="CAI0558440.1"/>
    </source>
</evidence>
<name>A0AAV0RM15_9ROSI</name>
<accession>A0AAV0RM15</accession>
<comment type="caution">
    <text evidence="2">The sequence shown here is derived from an EMBL/GenBank/DDBJ whole genome shotgun (WGS) entry which is preliminary data.</text>
</comment>
<dbReference type="Proteomes" id="UP001154282">
    <property type="component" value="Unassembled WGS sequence"/>
</dbReference>
<feature type="region of interest" description="Disordered" evidence="1">
    <location>
        <begin position="123"/>
        <end position="161"/>
    </location>
</feature>
<feature type="compositionally biased region" description="Low complexity" evidence="1">
    <location>
        <begin position="13"/>
        <end position="24"/>
    </location>
</feature>
<feature type="region of interest" description="Disordered" evidence="1">
    <location>
        <begin position="1"/>
        <end position="33"/>
    </location>
</feature>
<keyword evidence="3" id="KW-1185">Reference proteome</keyword>
<sequence>MDTAKPCKGTRISRPLSGSNSRRPGGPGGMNQRAFDLLHLQQPRRELQRPDLATVEQLVGSSKRGLLQIGAEIEGEILVLEGRQLLGGRFRRPWFLFPVERDAAAVVLGEVLEAPVEIRHPARARRGAEGEVAEPARGSRRAQERQRPGVVEVESCHPSAW</sequence>
<gene>
    <name evidence="2" type="ORF">LITE_LOCUS48781</name>
</gene>
<evidence type="ECO:0000313" key="3">
    <source>
        <dbReference type="Proteomes" id="UP001154282"/>
    </source>
</evidence>
<protein>
    <submittedName>
        <fullName evidence="2">Uncharacterized protein</fullName>
    </submittedName>
</protein>
<organism evidence="2 3">
    <name type="scientific">Linum tenue</name>
    <dbReference type="NCBI Taxonomy" id="586396"/>
    <lineage>
        <taxon>Eukaryota</taxon>
        <taxon>Viridiplantae</taxon>
        <taxon>Streptophyta</taxon>
        <taxon>Embryophyta</taxon>
        <taxon>Tracheophyta</taxon>
        <taxon>Spermatophyta</taxon>
        <taxon>Magnoliopsida</taxon>
        <taxon>eudicotyledons</taxon>
        <taxon>Gunneridae</taxon>
        <taxon>Pentapetalae</taxon>
        <taxon>rosids</taxon>
        <taxon>fabids</taxon>
        <taxon>Malpighiales</taxon>
        <taxon>Linaceae</taxon>
        <taxon>Linum</taxon>
    </lineage>
</organism>
<dbReference type="EMBL" id="CAMGYJ010000011">
    <property type="protein sequence ID" value="CAI0558440.1"/>
    <property type="molecule type" value="Genomic_DNA"/>
</dbReference>